<sequence length="368" mass="40516">MIRITVPPITRAILLAVLLLSIINSYLRYATYSSLYRQFYLYELSPASFEGKPPVAPEWSQIVVPFLTIAPHITSWALYPIALLTSLFIETSLHGLIVSVLIITLASSYIERNWNDTTQYLRFVVFSCLGSYIVTTLITLFLYPTNPTQASLTRPAFVRVIHGSIPLQMALLVALTQIIPQHKIVLFNLDVLKFRVKHTPLALFMLYAFMDLLGIDSNEGTVLLAWNGLFFGWFYLRFLRSINDTDNGASPNSLPVFDVPQTTSATVGDASETFAFSHLFFPASVRSVVDTGALTIASILGQGLKFAPAGLISRLPASVITVLALDGNSTVANVNNVSASAPTLTDDEAERRRALALKVLEQRLAGQT</sequence>
<keyword evidence="7" id="KW-1185">Reference proteome</keyword>
<keyword evidence="3 5" id="KW-1133">Transmembrane helix</keyword>
<protein>
    <recommendedName>
        <fullName evidence="8">DUF1751-domain-containing protein</fullName>
    </recommendedName>
</protein>
<accession>A0A1E3PQG6</accession>
<feature type="transmembrane region" description="Helical" evidence="5">
    <location>
        <begin position="12"/>
        <end position="29"/>
    </location>
</feature>
<evidence type="ECO:0000256" key="1">
    <source>
        <dbReference type="ARBA" id="ARBA00004141"/>
    </source>
</evidence>
<dbReference type="EMBL" id="KV454407">
    <property type="protein sequence ID" value="ODQ67484.1"/>
    <property type="molecule type" value="Genomic_DNA"/>
</dbReference>
<feature type="transmembrane region" description="Helical" evidence="5">
    <location>
        <begin position="156"/>
        <end position="175"/>
    </location>
</feature>
<dbReference type="SMART" id="SM01160">
    <property type="entry name" value="DUF1751"/>
    <property type="match status" value="1"/>
</dbReference>
<evidence type="ECO:0008006" key="8">
    <source>
        <dbReference type="Google" id="ProtNLM"/>
    </source>
</evidence>
<dbReference type="PANTHER" id="PTHR13377">
    <property type="entry name" value="PLACENTAL PROTEIN 6"/>
    <property type="match status" value="1"/>
</dbReference>
<comment type="subcellular location">
    <subcellularLocation>
        <location evidence="1">Membrane</location>
        <topology evidence="1">Multi-pass membrane protein</topology>
    </subcellularLocation>
</comment>
<dbReference type="InterPro" id="IPR035952">
    <property type="entry name" value="Rhomboid-like_sf"/>
</dbReference>
<feature type="transmembrane region" description="Helical" evidence="5">
    <location>
        <begin position="196"/>
        <end position="215"/>
    </location>
</feature>
<evidence type="ECO:0000256" key="2">
    <source>
        <dbReference type="ARBA" id="ARBA00022692"/>
    </source>
</evidence>
<evidence type="ECO:0000256" key="3">
    <source>
        <dbReference type="ARBA" id="ARBA00022989"/>
    </source>
</evidence>
<dbReference type="GO" id="GO:0016020">
    <property type="term" value="C:membrane"/>
    <property type="evidence" value="ECO:0007669"/>
    <property type="project" value="UniProtKB-SubCell"/>
</dbReference>
<organism evidence="6 7">
    <name type="scientific">Nadsonia fulvescens var. elongata DSM 6958</name>
    <dbReference type="NCBI Taxonomy" id="857566"/>
    <lineage>
        <taxon>Eukaryota</taxon>
        <taxon>Fungi</taxon>
        <taxon>Dikarya</taxon>
        <taxon>Ascomycota</taxon>
        <taxon>Saccharomycotina</taxon>
        <taxon>Dipodascomycetes</taxon>
        <taxon>Dipodascales</taxon>
        <taxon>Dipodascales incertae sedis</taxon>
        <taxon>Nadsonia</taxon>
    </lineage>
</organism>
<keyword evidence="2 5" id="KW-0812">Transmembrane</keyword>
<proteinExistence type="predicted"/>
<dbReference type="Pfam" id="PF08551">
    <property type="entry name" value="DUF1751"/>
    <property type="match status" value="1"/>
</dbReference>
<feature type="transmembrane region" description="Helical" evidence="5">
    <location>
        <begin position="81"/>
        <end position="108"/>
    </location>
</feature>
<dbReference type="AlphaFoldDB" id="A0A1E3PQG6"/>
<feature type="transmembrane region" description="Helical" evidence="5">
    <location>
        <begin position="120"/>
        <end position="144"/>
    </location>
</feature>
<dbReference type="Proteomes" id="UP000095009">
    <property type="component" value="Unassembled WGS sequence"/>
</dbReference>
<gene>
    <name evidence="6" type="ORF">NADFUDRAFT_49913</name>
</gene>
<evidence type="ECO:0000256" key="5">
    <source>
        <dbReference type="SAM" id="Phobius"/>
    </source>
</evidence>
<reference evidence="6 7" key="1">
    <citation type="journal article" date="2016" name="Proc. Natl. Acad. Sci. U.S.A.">
        <title>Comparative genomics of biotechnologically important yeasts.</title>
        <authorList>
            <person name="Riley R."/>
            <person name="Haridas S."/>
            <person name="Wolfe K.H."/>
            <person name="Lopes M.R."/>
            <person name="Hittinger C.T."/>
            <person name="Goeker M."/>
            <person name="Salamov A.A."/>
            <person name="Wisecaver J.H."/>
            <person name="Long T.M."/>
            <person name="Calvey C.H."/>
            <person name="Aerts A.L."/>
            <person name="Barry K.W."/>
            <person name="Choi C."/>
            <person name="Clum A."/>
            <person name="Coughlan A.Y."/>
            <person name="Deshpande S."/>
            <person name="Douglass A.P."/>
            <person name="Hanson S.J."/>
            <person name="Klenk H.-P."/>
            <person name="LaButti K.M."/>
            <person name="Lapidus A."/>
            <person name="Lindquist E.A."/>
            <person name="Lipzen A.M."/>
            <person name="Meier-Kolthoff J.P."/>
            <person name="Ohm R.A."/>
            <person name="Otillar R.P."/>
            <person name="Pangilinan J.L."/>
            <person name="Peng Y."/>
            <person name="Rokas A."/>
            <person name="Rosa C.A."/>
            <person name="Scheuner C."/>
            <person name="Sibirny A.A."/>
            <person name="Slot J.C."/>
            <person name="Stielow J.B."/>
            <person name="Sun H."/>
            <person name="Kurtzman C.P."/>
            <person name="Blackwell M."/>
            <person name="Grigoriev I.V."/>
            <person name="Jeffries T.W."/>
        </authorList>
    </citation>
    <scope>NUCLEOTIDE SEQUENCE [LARGE SCALE GENOMIC DNA]</scope>
    <source>
        <strain evidence="6 7">DSM 6958</strain>
    </source>
</reference>
<evidence type="ECO:0000313" key="7">
    <source>
        <dbReference type="Proteomes" id="UP000095009"/>
    </source>
</evidence>
<dbReference type="STRING" id="857566.A0A1E3PQG6"/>
<evidence type="ECO:0000313" key="6">
    <source>
        <dbReference type="EMBL" id="ODQ67484.1"/>
    </source>
</evidence>
<evidence type="ECO:0000256" key="4">
    <source>
        <dbReference type="ARBA" id="ARBA00023136"/>
    </source>
</evidence>
<feature type="transmembrane region" description="Helical" evidence="5">
    <location>
        <begin position="221"/>
        <end position="239"/>
    </location>
</feature>
<dbReference type="SUPFAM" id="SSF144091">
    <property type="entry name" value="Rhomboid-like"/>
    <property type="match status" value="1"/>
</dbReference>
<dbReference type="PANTHER" id="PTHR13377:SF3">
    <property type="entry name" value="TRANSMEMBRANE PROTEIN 115"/>
    <property type="match status" value="1"/>
</dbReference>
<name>A0A1E3PQG6_9ASCO</name>
<dbReference type="InterPro" id="IPR013861">
    <property type="entry name" value="TMEM115/Pdh1/Rbl19"/>
</dbReference>
<dbReference type="GO" id="GO:0006890">
    <property type="term" value="P:retrograde vesicle-mediated transport, Golgi to endoplasmic reticulum"/>
    <property type="evidence" value="ECO:0007669"/>
    <property type="project" value="InterPro"/>
</dbReference>
<dbReference type="GO" id="GO:0005794">
    <property type="term" value="C:Golgi apparatus"/>
    <property type="evidence" value="ECO:0007669"/>
    <property type="project" value="TreeGrafter"/>
</dbReference>
<dbReference type="OrthoDB" id="73612at2759"/>
<keyword evidence="4 5" id="KW-0472">Membrane</keyword>